<comment type="caution">
    <text evidence="2">The sequence shown here is derived from an EMBL/GenBank/DDBJ whole genome shotgun (WGS) entry which is preliminary data.</text>
</comment>
<proteinExistence type="predicted"/>
<accession>A0A2M7Z7Q8</accession>
<feature type="compositionally biased region" description="Polar residues" evidence="1">
    <location>
        <begin position="30"/>
        <end position="39"/>
    </location>
</feature>
<dbReference type="EMBL" id="PFVJ01000008">
    <property type="protein sequence ID" value="PJA90436.1"/>
    <property type="molecule type" value="Genomic_DNA"/>
</dbReference>
<protein>
    <submittedName>
        <fullName evidence="2">Uncharacterized protein</fullName>
    </submittedName>
</protein>
<feature type="region of interest" description="Disordered" evidence="1">
    <location>
        <begin position="1"/>
        <end position="40"/>
    </location>
</feature>
<name>A0A2M7Z7Q8_9BACT</name>
<evidence type="ECO:0000313" key="3">
    <source>
        <dbReference type="Proteomes" id="UP000230843"/>
    </source>
</evidence>
<gene>
    <name evidence="2" type="ORF">CO137_00305</name>
</gene>
<dbReference type="AlphaFoldDB" id="A0A2M7Z7Q8"/>
<organism evidence="2 3">
    <name type="scientific">Candidatus Magasanikbacteria bacterium CG_4_9_14_3_um_filter_32_9</name>
    <dbReference type="NCBI Taxonomy" id="1974644"/>
    <lineage>
        <taxon>Bacteria</taxon>
        <taxon>Candidatus Magasanikiibacteriota</taxon>
    </lineage>
</organism>
<evidence type="ECO:0000256" key="1">
    <source>
        <dbReference type="SAM" id="MobiDB-lite"/>
    </source>
</evidence>
<evidence type="ECO:0000313" key="2">
    <source>
        <dbReference type="EMBL" id="PJA90436.1"/>
    </source>
</evidence>
<sequence>MSDPQNFLEKTKTLEINAPQTEREVVMPESEQTQEQPIQELTPIEIQPEIKLVTQKEQPKKAKPIIPQVKDEMTQKIEKIMEEDLKDAFLELTPVQKQEFKIKGDEVLGKIRLLMNKTKINIKKIIKLLLSWLKILPGINKFFLEQEAKIKADKILALKHFV</sequence>
<reference evidence="3" key="1">
    <citation type="submission" date="2017-09" db="EMBL/GenBank/DDBJ databases">
        <title>Depth-based differentiation of microbial function through sediment-hosted aquifers and enrichment of novel symbionts in the deep terrestrial subsurface.</title>
        <authorList>
            <person name="Probst A.J."/>
            <person name="Ladd B."/>
            <person name="Jarett J.K."/>
            <person name="Geller-Mcgrath D.E."/>
            <person name="Sieber C.M.K."/>
            <person name="Emerson J.B."/>
            <person name="Anantharaman K."/>
            <person name="Thomas B.C."/>
            <person name="Malmstrom R."/>
            <person name="Stieglmeier M."/>
            <person name="Klingl A."/>
            <person name="Woyke T."/>
            <person name="Ryan C.M."/>
            <person name="Banfield J.F."/>
        </authorList>
    </citation>
    <scope>NUCLEOTIDE SEQUENCE [LARGE SCALE GENOMIC DNA]</scope>
</reference>
<dbReference type="Proteomes" id="UP000230843">
    <property type="component" value="Unassembled WGS sequence"/>
</dbReference>